<proteinExistence type="predicted"/>
<name>A0A0Q0CTL1_PSESX</name>
<evidence type="ECO:0000313" key="1">
    <source>
        <dbReference type="EMBL" id="KPY90938.1"/>
    </source>
</evidence>
<gene>
    <name evidence="1" type="ORF">ALO94_200703</name>
</gene>
<dbReference type="EMBL" id="LJRI01000763">
    <property type="protein sequence ID" value="KPY90938.1"/>
    <property type="molecule type" value="Genomic_DNA"/>
</dbReference>
<sequence>MPVDIVTERFTRQGLPVVFHRQAADLLQVPGDVQRAAYGEVSLGHIGSVLPGDVGGFDDRQQRVQVSRPGNHARQQFRHAGFDISLITRLPDLAGRTFQQFVELEAQRGEVRTEVRHVTTGIQLVATATQEPTRGTTPQTHQLIHQRQLDFSRNLVVQRFDLTEPVRQVEDVPHNHVGTGHSRSTHAGRLLEALHKGDAHVVDQVVGDLRADDLALQTVAAHGRGEPGTQRRRECGFHVAGQIVIIRHTRFQQRFLEVDLAVGDQHRQLGTTQALFGRNPLGNLVFSRQELDGAIKLATRFQVAHQTLVFGNPLVRTACGQRQCLGLLVVVAEHQMTHFVGHAFEQLVALLLGHVTGLHYFVEQDLDVHFVVGAVHTTGVIDEVGVGCAAIEAELDTTQLGHAQVAALAHHLAAQLVAVDTQRVVGFVADIGMRLFAGLDVRTDAAVPQQINRRLEQRVQQLGRGQLVGLDVETCLHLFGDGDALEAAREDPAASGHDAGVVIGPRRARQIEQTLALGKTAGRLRVWIDEDVQVVERCDQLQFVGHQQAVAEYVTGHVADADHADAVLLHIDVAFTEVTLHAHPRALGGDAHLLVVVTGRATGSERITQPEAVVDSDAVGDVGEGRGALVGGDHQVRVIVVVAHHVDRRHQHAFLEVVGDVQQARNKDAVAGDCFCLHFVAVASGWQTARHEAALGADRHNDRVLHLLSLDQTEHFGTEVFFAVRPAQATTRHVAEAQVHAFDTRRIHEDLELGHRLWQLGDQARVELEAEVTLALPVCVSLIEVGPQGGLDQVQVATQDAVFVEHLNIVQCGQNRLLQTQLLVVQVIGAQFARQIETGLEQTRQLAGDVGVVVQGGGDVTQIKAQTNLLQVTRVGTQQRHVAPWQTGRQHQTVERIVFGIAAHDVHERILQGVVKLLNIEAQTFAIGKGEVMNPEFATIGVVQAIRELAQYAQAKVFQNRQHVGQRQRRVGVIQLAMQLLTITGQRLIEAHHQWIGFAQAQHVLHVDHGRVRRKALAITRREAFREVGQHVGALRFAEAFHDQTGVVVLPRATGLNDFVFQLGNVDVQVDLRVYPQDQLHTRQDRFGEECPELAVTGFQAVHQHLLDLLPHFGGIHVTRHVGQAVAETAVRVLAQEHANLVALLNLHDGHDRGEQLVHRGLKQVVAGQHFDDLRQFLAQVRLGIEAGTTLDFCNLAANVRDLPHALAIHRRGVQAHEAAFLDDLAGGVDLPDRHVVRVGRTVDTARMRGLGERQQHRLLQVFHRIVFDVQVFVAQPRTQQAGQAQERRFVVHQLTAIGVSAHFKLFVTQKGKVVVHQPLQEDLDFGLFFRIGIGLVGIDARQQIMQTRFHRRKIFDRNPHLAEHLLQLASQHVQLAGAGAAVDLQVHQRFLQHVFAGGALGQQLQQLAVRAAAHAQHSGLQGVDAVTATVQLGAYGVDQKRQVVMQHFDGSVSRLPAVALVIRVVDAHLRVSVFETLQQTPRGQGTACQVGQTPLGEFVEGNDAEELLGKQRHLWQCLFADVLSQCRLQLMLEVGLAGCGKERHLWYSALAFIGEA</sequence>
<comment type="caution">
    <text evidence="1">The sequence shown here is derived from an EMBL/GenBank/DDBJ whole genome shotgun (WGS) entry which is preliminary data.</text>
</comment>
<accession>A0A0Q0CTL1</accession>
<evidence type="ECO:0000313" key="2">
    <source>
        <dbReference type="Proteomes" id="UP000050384"/>
    </source>
</evidence>
<reference evidence="1 2" key="1">
    <citation type="submission" date="2015-09" db="EMBL/GenBank/DDBJ databases">
        <title>Genome announcement of multiple Pseudomonas syringae strains.</title>
        <authorList>
            <person name="Thakur S."/>
            <person name="Wang P.W."/>
            <person name="Gong Y."/>
            <person name="Weir B.S."/>
            <person name="Guttman D.S."/>
        </authorList>
    </citation>
    <scope>NUCLEOTIDE SEQUENCE [LARGE SCALE GENOMIC DNA]</scope>
    <source>
        <strain evidence="1 2">ICMP16929</strain>
    </source>
</reference>
<dbReference type="Proteomes" id="UP000050384">
    <property type="component" value="Unassembled WGS sequence"/>
</dbReference>
<protein>
    <submittedName>
        <fullName evidence="1">Membrane-bound lytic murein transglycosylase D</fullName>
    </submittedName>
</protein>
<organism evidence="1 2">
    <name type="scientific">Pseudomonas syringae pv. spinaceae</name>
    <dbReference type="NCBI Taxonomy" id="264459"/>
    <lineage>
        <taxon>Bacteria</taxon>
        <taxon>Pseudomonadati</taxon>
        <taxon>Pseudomonadota</taxon>
        <taxon>Gammaproteobacteria</taxon>
        <taxon>Pseudomonadales</taxon>
        <taxon>Pseudomonadaceae</taxon>
        <taxon>Pseudomonas</taxon>
        <taxon>Pseudomonas syringae</taxon>
    </lineage>
</organism>